<dbReference type="EMBL" id="BAAARV010000083">
    <property type="protein sequence ID" value="GAA2377371.1"/>
    <property type="molecule type" value="Genomic_DNA"/>
</dbReference>
<evidence type="ECO:0000259" key="3">
    <source>
        <dbReference type="Pfam" id="PF03537"/>
    </source>
</evidence>
<dbReference type="PANTHER" id="PTHR35273:SF2">
    <property type="entry name" value="ALPHA-GALACTOSIDASE"/>
    <property type="match status" value="1"/>
</dbReference>
<feature type="domain" description="Glycoside-hydrolase family GH114 TIM-barrel" evidence="3">
    <location>
        <begin position="85"/>
        <end position="304"/>
    </location>
</feature>
<proteinExistence type="predicted"/>
<evidence type="ECO:0000256" key="1">
    <source>
        <dbReference type="SAM" id="MobiDB-lite"/>
    </source>
</evidence>
<name>A0ABP5UFT7_9ACTN</name>
<feature type="region of interest" description="Disordered" evidence="1">
    <location>
        <begin position="29"/>
        <end position="76"/>
    </location>
</feature>
<evidence type="ECO:0000313" key="5">
    <source>
        <dbReference type="Proteomes" id="UP001501444"/>
    </source>
</evidence>
<feature type="chain" id="PRO_5045316003" evidence="2">
    <location>
        <begin position="24"/>
        <end position="308"/>
    </location>
</feature>
<organism evidence="4 5">
    <name type="scientific">Dactylosporangium salmoneum</name>
    <dbReference type="NCBI Taxonomy" id="53361"/>
    <lineage>
        <taxon>Bacteria</taxon>
        <taxon>Bacillati</taxon>
        <taxon>Actinomycetota</taxon>
        <taxon>Actinomycetes</taxon>
        <taxon>Micromonosporales</taxon>
        <taxon>Micromonosporaceae</taxon>
        <taxon>Dactylosporangium</taxon>
    </lineage>
</organism>
<feature type="signal peptide" evidence="2">
    <location>
        <begin position="1"/>
        <end position="23"/>
    </location>
</feature>
<dbReference type="SUPFAM" id="SSF51445">
    <property type="entry name" value="(Trans)glycosidases"/>
    <property type="match status" value="1"/>
</dbReference>
<gene>
    <name evidence="4" type="ORF">GCM10010170_082180</name>
</gene>
<sequence>MTPRRLRGLLLGLAALLVLYAAACTGEDKGRDVGGRGSHGPRTGTQDGDPGGSAGLGSASPSPSASGPAAPPPAGGWWKPAVGLTWQWQLTGTLDKSVPADVYDVDGENTPAADVAALKAAGRHVVCYVNAGAHEDFRPDAKHYPESVQGKGLEGWPGEKWLDIRRWDVLEPLLAARFKTCKDKGFDAVEPDNVDGYSNGSGFPLTADDQLTFNRRVADLAHRAGLGVGLKNDVDQAAALAPAFDFAVNEQCAHYDECDALKVFTAAGKPVFHVEYEGSTDSFCPKARALHFSSMKKKTGLDAWRETC</sequence>
<dbReference type="RefSeq" id="WP_344618074.1">
    <property type="nucleotide sequence ID" value="NZ_BAAARV010000083.1"/>
</dbReference>
<dbReference type="InterPro" id="IPR017853">
    <property type="entry name" value="GH"/>
</dbReference>
<keyword evidence="2" id="KW-0732">Signal</keyword>
<evidence type="ECO:0000256" key="2">
    <source>
        <dbReference type="SAM" id="SignalP"/>
    </source>
</evidence>
<dbReference type="Gene3D" id="3.20.20.70">
    <property type="entry name" value="Aldolase class I"/>
    <property type="match status" value="1"/>
</dbReference>
<feature type="compositionally biased region" description="Low complexity" evidence="1">
    <location>
        <begin position="56"/>
        <end position="68"/>
    </location>
</feature>
<reference evidence="5" key="1">
    <citation type="journal article" date="2019" name="Int. J. Syst. Evol. Microbiol.">
        <title>The Global Catalogue of Microorganisms (GCM) 10K type strain sequencing project: providing services to taxonomists for standard genome sequencing and annotation.</title>
        <authorList>
            <consortium name="The Broad Institute Genomics Platform"/>
            <consortium name="The Broad Institute Genome Sequencing Center for Infectious Disease"/>
            <person name="Wu L."/>
            <person name="Ma J."/>
        </authorList>
    </citation>
    <scope>NUCLEOTIDE SEQUENCE [LARGE SCALE GENOMIC DNA]</scope>
    <source>
        <strain evidence="5">JCM 3272</strain>
    </source>
</reference>
<dbReference type="PANTHER" id="PTHR35273">
    <property type="entry name" value="ALPHA-1,4 POLYGALACTOSAMINIDASE, PUTATIVE (AFU_ORTHOLOGUE AFUA_3G07890)-RELATED"/>
    <property type="match status" value="1"/>
</dbReference>
<evidence type="ECO:0000313" key="4">
    <source>
        <dbReference type="EMBL" id="GAA2377371.1"/>
    </source>
</evidence>
<keyword evidence="5" id="KW-1185">Reference proteome</keyword>
<dbReference type="Pfam" id="PF03537">
    <property type="entry name" value="Glyco_hydro_114"/>
    <property type="match status" value="1"/>
</dbReference>
<dbReference type="InterPro" id="IPR004352">
    <property type="entry name" value="GH114_TIM-barrel"/>
</dbReference>
<protein>
    <submittedName>
        <fullName evidence="4">Endo alpha-1,4 polygalactosaminidase</fullName>
    </submittedName>
</protein>
<comment type="caution">
    <text evidence="4">The sequence shown here is derived from an EMBL/GenBank/DDBJ whole genome shotgun (WGS) entry which is preliminary data.</text>
</comment>
<dbReference type="Proteomes" id="UP001501444">
    <property type="component" value="Unassembled WGS sequence"/>
</dbReference>
<dbReference type="InterPro" id="IPR013785">
    <property type="entry name" value="Aldolase_TIM"/>
</dbReference>
<accession>A0ABP5UFT7</accession>